<dbReference type="RefSeq" id="WP_089072129.1">
    <property type="nucleotide sequence ID" value="NZ_CAWNXE010000074.1"/>
</dbReference>
<comment type="pathway">
    <text evidence="1">Bacterial outer membrane biogenesis; LPS O-antigen biosynthesis.</text>
</comment>
<reference evidence="5" key="1">
    <citation type="journal article" date="2017" name="Genome Announc.">
        <title>Complete Genome Sequence of Vibrio sp. Strain 2521-89, a Close Relative of Vibrio cholerae Isolated from Lake Water in New Mexico, USA.</title>
        <authorList>
            <person name="Liang K."/>
            <person name="Orata F.D."/>
            <person name="Winkjer N.S."/>
            <person name="Rowe L.A."/>
            <person name="Tarr C.L."/>
            <person name="Boucher Y."/>
        </authorList>
    </citation>
    <scope>NUCLEOTIDE SEQUENCE [LARGE SCALE GENOMIC DNA]</scope>
    <source>
        <strain evidence="5">2521-89</strain>
    </source>
</reference>
<evidence type="ECO:0000256" key="1">
    <source>
        <dbReference type="ARBA" id="ARBA00005125"/>
    </source>
</evidence>
<gene>
    <name evidence="4" type="ORF">CEQ48_17830</name>
</gene>
<dbReference type="EMBL" id="CP022353">
    <property type="protein sequence ID" value="ASK56511.1"/>
    <property type="molecule type" value="Genomic_DNA"/>
</dbReference>
<feature type="domain" description="NAD-dependent epimerase/dehydratase" evidence="3">
    <location>
        <begin position="6"/>
        <end position="229"/>
    </location>
</feature>
<keyword evidence="5" id="KW-1185">Reference proteome</keyword>
<comment type="similarity">
    <text evidence="2">Belongs to the NAD(P)-dependent epimerase/dehydratase family.</text>
</comment>
<evidence type="ECO:0000259" key="3">
    <source>
        <dbReference type="Pfam" id="PF01370"/>
    </source>
</evidence>
<dbReference type="Proteomes" id="UP000198371">
    <property type="component" value="Chromosome 1"/>
</dbReference>
<dbReference type="SUPFAM" id="SSF51735">
    <property type="entry name" value="NAD(P)-binding Rossmann-fold domains"/>
    <property type="match status" value="1"/>
</dbReference>
<evidence type="ECO:0000313" key="5">
    <source>
        <dbReference type="Proteomes" id="UP000198371"/>
    </source>
</evidence>
<reference evidence="4 5" key="2">
    <citation type="submission" date="2017-06" db="EMBL/GenBank/DDBJ databases">
        <title>Complete genome sequence of Vibrio sp. 2521-89, a close relative of Vibrio cholerae isolated from lake water in New Mexico, USA.</title>
        <authorList>
            <person name="Liang K."/>
            <person name="Orata F.D."/>
            <person name="Winkjer N.S."/>
            <person name="Tarr C.L."/>
            <person name="Boucher Y."/>
        </authorList>
    </citation>
    <scope>NUCLEOTIDE SEQUENCE [LARGE SCALE GENOMIC DNA]</scope>
    <source>
        <strain evidence="4 5">2521-89</strain>
    </source>
</reference>
<dbReference type="KEGG" id="vti:CEQ48_17830"/>
<proteinExistence type="inferred from homology"/>
<evidence type="ECO:0000256" key="2">
    <source>
        <dbReference type="ARBA" id="ARBA00007637"/>
    </source>
</evidence>
<dbReference type="Pfam" id="PF01370">
    <property type="entry name" value="Epimerase"/>
    <property type="match status" value="1"/>
</dbReference>
<protein>
    <submittedName>
        <fullName evidence="4">NAD-dependent epimerase</fullName>
    </submittedName>
</protein>
<dbReference type="PANTHER" id="PTHR43000">
    <property type="entry name" value="DTDP-D-GLUCOSE 4,6-DEHYDRATASE-RELATED"/>
    <property type="match status" value="1"/>
</dbReference>
<sequence length="299" mass="32941">MYRKKILITGASGYIGSHLVEHLKARANVIAAYRQAPDNMEGGSFVVGNISGSTNWGTALEGVESIVHLAALAHNRLPKTLDCTKLLMEVNVNAVVNLFKQSEKAGVKRFIFVSSIGVIGNQTKDIPFDEESECNPNEPYACSKYEAEKVLRKLASESTTELVIVRPPLVYSPSAPGNIAKLTRFMKIFPILPFGSVNNKKSFVSIENLITFLELCIFKPEAAGQIFVISDNRVWSTKQLIQELAHAHGRMVILIPVPVALLRIGLNIIGRKYLSNQILGDLLVNNAKARTVLSWMPLE</sequence>
<evidence type="ECO:0000313" key="4">
    <source>
        <dbReference type="EMBL" id="ASK56511.1"/>
    </source>
</evidence>
<name>A0AAU8WXL8_9VIBR</name>
<dbReference type="InterPro" id="IPR001509">
    <property type="entry name" value="Epimerase_deHydtase"/>
</dbReference>
<dbReference type="InterPro" id="IPR036291">
    <property type="entry name" value="NAD(P)-bd_dom_sf"/>
</dbReference>
<dbReference type="AlphaFoldDB" id="A0AAU8WXL8"/>
<organism evidence="4 5">
    <name type="scientific">Vibrio tarriae</name>
    <dbReference type="NCBI Taxonomy" id="2014742"/>
    <lineage>
        <taxon>Bacteria</taxon>
        <taxon>Pseudomonadati</taxon>
        <taxon>Pseudomonadota</taxon>
        <taxon>Gammaproteobacteria</taxon>
        <taxon>Vibrionales</taxon>
        <taxon>Vibrionaceae</taxon>
        <taxon>Vibrio</taxon>
    </lineage>
</organism>
<accession>A0AAU8WXL8</accession>
<dbReference type="Gene3D" id="3.40.50.720">
    <property type="entry name" value="NAD(P)-binding Rossmann-like Domain"/>
    <property type="match status" value="1"/>
</dbReference>